<evidence type="ECO:0000256" key="1">
    <source>
        <dbReference type="SAM" id="SignalP"/>
    </source>
</evidence>
<evidence type="ECO:0000313" key="2">
    <source>
        <dbReference type="EMBL" id="SMQ52447.1"/>
    </source>
</evidence>
<accession>A0A1X7RZS4</accession>
<gene>
    <name evidence="2" type="ORF">ZT3D7_G7600</name>
</gene>
<reference evidence="2 3" key="1">
    <citation type="submission" date="2016-06" db="EMBL/GenBank/DDBJ databases">
        <authorList>
            <person name="Kjaerup R.B."/>
            <person name="Dalgaard T.S."/>
            <person name="Juul-Madsen H.R."/>
        </authorList>
    </citation>
    <scope>NUCLEOTIDE SEQUENCE [LARGE SCALE GENOMIC DNA]</scope>
</reference>
<keyword evidence="3" id="KW-1185">Reference proteome</keyword>
<keyword evidence="1" id="KW-0732">Signal</keyword>
<sequence length="98" mass="10669">MNQLITSILALLMTTMTITAAAPIDPPNAAPAVLAQPSDELQLPKSQEGSIEAQQAFCYNTCHAISLQGPEKPAKESESWQGICRNVCEVMLRQQRDD</sequence>
<feature type="signal peptide" evidence="1">
    <location>
        <begin position="1"/>
        <end position="21"/>
    </location>
</feature>
<organism evidence="2 3">
    <name type="scientific">Zymoseptoria tritici (strain ST99CH_3D7)</name>
    <dbReference type="NCBI Taxonomy" id="1276538"/>
    <lineage>
        <taxon>Eukaryota</taxon>
        <taxon>Fungi</taxon>
        <taxon>Dikarya</taxon>
        <taxon>Ascomycota</taxon>
        <taxon>Pezizomycotina</taxon>
        <taxon>Dothideomycetes</taxon>
        <taxon>Dothideomycetidae</taxon>
        <taxon>Mycosphaerellales</taxon>
        <taxon>Mycosphaerellaceae</taxon>
        <taxon>Zymoseptoria</taxon>
    </lineage>
</organism>
<dbReference type="EMBL" id="LT853698">
    <property type="protein sequence ID" value="SMQ52447.1"/>
    <property type="molecule type" value="Genomic_DNA"/>
</dbReference>
<evidence type="ECO:0000313" key="3">
    <source>
        <dbReference type="Proteomes" id="UP000215127"/>
    </source>
</evidence>
<protein>
    <submittedName>
        <fullName evidence="2">Uncharacterized protein</fullName>
    </submittedName>
</protein>
<name>A0A1X7RZS4_ZYMT9</name>
<dbReference type="AlphaFoldDB" id="A0A1X7RZS4"/>
<dbReference type="Proteomes" id="UP000215127">
    <property type="component" value="Chromosome 7"/>
</dbReference>
<feature type="chain" id="PRO_5012327016" evidence="1">
    <location>
        <begin position="22"/>
        <end position="98"/>
    </location>
</feature>
<proteinExistence type="predicted"/>